<accession>A0A316YIN5</accession>
<dbReference type="Pfam" id="PF00326">
    <property type="entry name" value="Peptidase_S9"/>
    <property type="match status" value="1"/>
</dbReference>
<dbReference type="InterPro" id="IPR029058">
    <property type="entry name" value="AB_hydrolase_fold"/>
</dbReference>
<proteinExistence type="inferred from homology"/>
<dbReference type="SUPFAM" id="SSF50993">
    <property type="entry name" value="Peptidase/esterase 'gauge' domain"/>
    <property type="match status" value="1"/>
</dbReference>
<dbReference type="Pfam" id="PF02897">
    <property type="entry name" value="Peptidase_S9_N"/>
    <property type="match status" value="1"/>
</dbReference>
<comment type="subunit">
    <text evidence="3">Monomer.</text>
</comment>
<feature type="domain" description="Peptidase S9 prolyl oligopeptidase catalytic" evidence="8">
    <location>
        <begin position="521"/>
        <end position="708"/>
    </location>
</feature>
<dbReference type="AlphaFoldDB" id="A0A316YIN5"/>
<keyword evidence="6 7" id="KW-0720">Serine protease</keyword>
<comment type="similarity">
    <text evidence="2 7">Belongs to the peptidase S9A family.</text>
</comment>
<dbReference type="Proteomes" id="UP000245768">
    <property type="component" value="Unassembled WGS sequence"/>
</dbReference>
<dbReference type="GO" id="GO:0006508">
    <property type="term" value="P:proteolysis"/>
    <property type="evidence" value="ECO:0007669"/>
    <property type="project" value="UniProtKB-KW"/>
</dbReference>
<feature type="domain" description="Peptidase S9A N-terminal" evidence="9">
    <location>
        <begin position="18"/>
        <end position="439"/>
    </location>
</feature>
<evidence type="ECO:0000313" key="10">
    <source>
        <dbReference type="EMBL" id="PWN89041.1"/>
    </source>
</evidence>
<evidence type="ECO:0000259" key="8">
    <source>
        <dbReference type="Pfam" id="PF00326"/>
    </source>
</evidence>
<evidence type="ECO:0000256" key="5">
    <source>
        <dbReference type="ARBA" id="ARBA00022801"/>
    </source>
</evidence>
<organism evidence="10 11">
    <name type="scientific">Acaromyces ingoldii</name>
    <dbReference type="NCBI Taxonomy" id="215250"/>
    <lineage>
        <taxon>Eukaryota</taxon>
        <taxon>Fungi</taxon>
        <taxon>Dikarya</taxon>
        <taxon>Basidiomycota</taxon>
        <taxon>Ustilaginomycotina</taxon>
        <taxon>Exobasidiomycetes</taxon>
        <taxon>Exobasidiales</taxon>
        <taxon>Cryptobasidiaceae</taxon>
        <taxon>Acaromyces</taxon>
    </lineage>
</organism>
<protein>
    <recommendedName>
        <fullName evidence="7">Prolyl endopeptidase</fullName>
        <ecNumber evidence="7">3.4.21.-</ecNumber>
    </recommendedName>
</protein>
<dbReference type="InParanoid" id="A0A316YIN5"/>
<dbReference type="InterPro" id="IPR001375">
    <property type="entry name" value="Peptidase_S9_cat"/>
</dbReference>
<dbReference type="GeneID" id="37047031"/>
<dbReference type="PRINTS" id="PR00862">
    <property type="entry name" value="PROLIGOPTASE"/>
</dbReference>
<dbReference type="InterPro" id="IPR002470">
    <property type="entry name" value="Peptidase_S9A"/>
</dbReference>
<dbReference type="GO" id="GO:0004252">
    <property type="term" value="F:serine-type endopeptidase activity"/>
    <property type="evidence" value="ECO:0007669"/>
    <property type="project" value="UniProtKB-UniRule"/>
</dbReference>
<evidence type="ECO:0000256" key="1">
    <source>
        <dbReference type="ARBA" id="ARBA00001070"/>
    </source>
</evidence>
<keyword evidence="5 7" id="KW-0378">Hydrolase</keyword>
<sequence length="728" mass="81439">MDRSPFSTPPWGVWTDGEDEEAIECRRGEDEDDPWRHLESVESAETQAFVAAQNARSRRLLDRHPWRQRLAQTVDRCLTFRRVSCPRLQQNGCYYWLHTGDREARDVIVRSRQVDEHFGGDPGEGGAELLLDPAWASEQTSIYAYSFSPSGKLCCVVLQEAGSDWLSLRTIDASTGKRVEKSDPTWSKFTFGVSWISEEAYLYKRAVEVVGAREMGVPDPAFGLFLHRVGSDPELDVNVLPFGSLFTNKPLVCESLPSRPGQHRWLFVDMYKSTNPESETFLVELKSDEADEVKDNLSRSRRWLSKGFTGLTTYIGTLCDRHLFISTDTSHERGRVVSYSDEAIGAAPVDGLVPMDELVGESSDVIQSAHLAGRSKVLIIVYMRDACSALAFFDAQTGRRLADVTTDVLPESAAISEVSARPDSDDFYLKVETLISPPYVVVGRVVECEMTLARLLAADEEDQKLVCRREFYQSHDGVRVPLFICHAKDLRLEDGMRRPTLLHAYGGYSVSLQPFFDPFFVTFMRELGGVFAMACIRGGGEYGRAWHEAALGAYRTVAFDDFVSAARHLQETLTEPSLTASYGISNGGLLVSACMVRQPDAFGAVISEVGVHDLLRFHRFTLGRLWMGEFGNPDDARDREYLVKLSPLHNVQAGERYPHVLFTTADHDTRVVPSHSLKMLAELQSKPHGRSGRVLGRIYENAGHEGGSFRPLGRVADSTDTCLCLRRH</sequence>
<dbReference type="PANTHER" id="PTHR42881">
    <property type="entry name" value="PROLYL ENDOPEPTIDASE"/>
    <property type="match status" value="1"/>
</dbReference>
<dbReference type="GO" id="GO:0005829">
    <property type="term" value="C:cytosol"/>
    <property type="evidence" value="ECO:0007669"/>
    <property type="project" value="TreeGrafter"/>
</dbReference>
<name>A0A316YIN5_9BASI</name>
<dbReference type="Gene3D" id="2.130.10.120">
    <property type="entry name" value="Prolyl oligopeptidase, N-terminal domain"/>
    <property type="match status" value="1"/>
</dbReference>
<comment type="catalytic activity">
    <reaction evidence="1">
        <text>Hydrolysis of Pro-|-Xaa &gt;&gt; Ala-|-Xaa in oligopeptides.</text>
        <dbReference type="EC" id="3.4.21.26"/>
    </reaction>
</comment>
<dbReference type="Gene3D" id="3.40.50.1820">
    <property type="entry name" value="alpha/beta hydrolase"/>
    <property type="match status" value="1"/>
</dbReference>
<dbReference type="GO" id="GO:0070012">
    <property type="term" value="F:oligopeptidase activity"/>
    <property type="evidence" value="ECO:0007669"/>
    <property type="project" value="TreeGrafter"/>
</dbReference>
<gene>
    <name evidence="10" type="ORF">FA10DRAFT_302424</name>
</gene>
<dbReference type="InterPro" id="IPR051167">
    <property type="entry name" value="Prolyl_oligopep/macrocyclase"/>
</dbReference>
<evidence type="ECO:0000256" key="2">
    <source>
        <dbReference type="ARBA" id="ARBA00005228"/>
    </source>
</evidence>
<dbReference type="InterPro" id="IPR023302">
    <property type="entry name" value="Pept_S9A_N"/>
</dbReference>
<evidence type="ECO:0000259" key="9">
    <source>
        <dbReference type="Pfam" id="PF02897"/>
    </source>
</evidence>
<dbReference type="EMBL" id="KZ819637">
    <property type="protein sequence ID" value="PWN89041.1"/>
    <property type="molecule type" value="Genomic_DNA"/>
</dbReference>
<evidence type="ECO:0000256" key="6">
    <source>
        <dbReference type="ARBA" id="ARBA00022825"/>
    </source>
</evidence>
<evidence type="ECO:0000256" key="3">
    <source>
        <dbReference type="ARBA" id="ARBA00011245"/>
    </source>
</evidence>
<dbReference type="EC" id="3.4.21.-" evidence="7"/>
<evidence type="ECO:0000256" key="7">
    <source>
        <dbReference type="RuleBase" id="RU368024"/>
    </source>
</evidence>
<dbReference type="OrthoDB" id="248387at2759"/>
<dbReference type="SUPFAM" id="SSF53474">
    <property type="entry name" value="alpha/beta-Hydrolases"/>
    <property type="match status" value="1"/>
</dbReference>
<dbReference type="RefSeq" id="XP_025376239.1">
    <property type="nucleotide sequence ID" value="XM_025525115.1"/>
</dbReference>
<dbReference type="PANTHER" id="PTHR42881:SF2">
    <property type="entry name" value="PROLYL ENDOPEPTIDASE"/>
    <property type="match status" value="1"/>
</dbReference>
<keyword evidence="11" id="KW-1185">Reference proteome</keyword>
<evidence type="ECO:0000313" key="11">
    <source>
        <dbReference type="Proteomes" id="UP000245768"/>
    </source>
</evidence>
<keyword evidence="4 7" id="KW-0645">Protease</keyword>
<evidence type="ECO:0000256" key="4">
    <source>
        <dbReference type="ARBA" id="ARBA00022670"/>
    </source>
</evidence>
<reference evidence="10 11" key="1">
    <citation type="journal article" date="2018" name="Mol. Biol. Evol.">
        <title>Broad Genomic Sampling Reveals a Smut Pathogenic Ancestry of the Fungal Clade Ustilaginomycotina.</title>
        <authorList>
            <person name="Kijpornyongpan T."/>
            <person name="Mondo S.J."/>
            <person name="Barry K."/>
            <person name="Sandor L."/>
            <person name="Lee J."/>
            <person name="Lipzen A."/>
            <person name="Pangilinan J."/>
            <person name="LaButti K."/>
            <person name="Hainaut M."/>
            <person name="Henrissat B."/>
            <person name="Grigoriev I.V."/>
            <person name="Spatafora J.W."/>
            <person name="Aime M.C."/>
        </authorList>
    </citation>
    <scope>NUCLEOTIDE SEQUENCE [LARGE SCALE GENOMIC DNA]</scope>
    <source>
        <strain evidence="10 11">MCA 4198</strain>
    </source>
</reference>